<protein>
    <submittedName>
        <fullName evidence="1">Helix-turn-helix domain protein</fullName>
    </submittedName>
</protein>
<evidence type="ECO:0000313" key="1">
    <source>
        <dbReference type="EMBL" id="DAD88668.1"/>
    </source>
</evidence>
<dbReference type="CDD" id="cd00093">
    <property type="entry name" value="HTH_XRE"/>
    <property type="match status" value="1"/>
</dbReference>
<proteinExistence type="predicted"/>
<dbReference type="SUPFAM" id="SSF47413">
    <property type="entry name" value="lambda repressor-like DNA-binding domains"/>
    <property type="match status" value="1"/>
</dbReference>
<name>A0A8S5N2M7_9CAUD</name>
<dbReference type="InterPro" id="IPR010982">
    <property type="entry name" value="Lambda_DNA-bd_dom_sf"/>
</dbReference>
<dbReference type="Gene3D" id="1.10.260.40">
    <property type="entry name" value="lambda repressor-like DNA-binding domains"/>
    <property type="match status" value="1"/>
</dbReference>
<reference evidence="1" key="1">
    <citation type="journal article" date="2021" name="Proc. Natl. Acad. Sci. U.S.A.">
        <title>A Catalog of Tens of Thousands of Viruses from Human Metagenomes Reveals Hidden Associations with Chronic Diseases.</title>
        <authorList>
            <person name="Tisza M.J."/>
            <person name="Buck C.B."/>
        </authorList>
    </citation>
    <scope>NUCLEOTIDE SEQUENCE</scope>
    <source>
        <strain evidence="1">Ctikv1</strain>
    </source>
</reference>
<sequence length="76" mass="8603">MKLEKLKGLLVEHKKTYADLAELLGVSITTINSKMNGKTQFDVVEATMISDWLELDCSSRVDIFLHNNLHDIQVIS</sequence>
<organism evidence="1">
    <name type="scientific">Caudovirales sp. ctikv1</name>
    <dbReference type="NCBI Taxonomy" id="2826781"/>
    <lineage>
        <taxon>Viruses</taxon>
        <taxon>Duplodnaviria</taxon>
        <taxon>Heunggongvirae</taxon>
        <taxon>Uroviricota</taxon>
        <taxon>Caudoviricetes</taxon>
    </lineage>
</organism>
<accession>A0A8S5N2M7</accession>
<dbReference type="InterPro" id="IPR001387">
    <property type="entry name" value="Cro/C1-type_HTH"/>
</dbReference>
<dbReference type="EMBL" id="BK015046">
    <property type="protein sequence ID" value="DAD88668.1"/>
    <property type="molecule type" value="Genomic_DNA"/>
</dbReference>
<dbReference type="GO" id="GO:0003677">
    <property type="term" value="F:DNA binding"/>
    <property type="evidence" value="ECO:0007669"/>
    <property type="project" value="InterPro"/>
</dbReference>